<evidence type="ECO:0000313" key="2">
    <source>
        <dbReference type="EMBL" id="GAB08483.1"/>
    </source>
</evidence>
<dbReference type="Pfam" id="PF02470">
    <property type="entry name" value="MlaD"/>
    <property type="match status" value="1"/>
</dbReference>
<dbReference type="InterPro" id="IPR052336">
    <property type="entry name" value="MlaD_Phospholipid_Transporter"/>
</dbReference>
<protein>
    <submittedName>
        <fullName evidence="2">Mce family protein</fullName>
    </submittedName>
</protein>
<accession>G7GY08</accession>
<dbReference type="STRING" id="1073574.GOARA_012_00330"/>
<keyword evidence="3" id="KW-1185">Reference proteome</keyword>
<dbReference type="Proteomes" id="UP000035088">
    <property type="component" value="Unassembled WGS sequence"/>
</dbReference>
<dbReference type="InterPro" id="IPR003399">
    <property type="entry name" value="Mce/MlaD"/>
</dbReference>
<dbReference type="OrthoDB" id="4367345at2"/>
<reference evidence="2 3" key="1">
    <citation type="submission" date="2011-11" db="EMBL/GenBank/DDBJ databases">
        <title>Whole genome shotgun sequence of Gordonia araii NBRC 100433.</title>
        <authorList>
            <person name="Yoshida Y."/>
            <person name="Hosoyama A."/>
            <person name="Tsuchikane K."/>
            <person name="Katsumata H."/>
            <person name="Yamazaki S."/>
            <person name="Fujita N."/>
        </authorList>
    </citation>
    <scope>NUCLEOTIDE SEQUENCE [LARGE SCALE GENOMIC DNA]</scope>
    <source>
        <strain evidence="2 3">NBRC 100433</strain>
    </source>
</reference>
<gene>
    <name evidence="2" type="primary">mceA</name>
    <name evidence="2" type="ORF">GOARA_012_00330</name>
</gene>
<proteinExistence type="predicted"/>
<evidence type="ECO:0000259" key="1">
    <source>
        <dbReference type="Pfam" id="PF02470"/>
    </source>
</evidence>
<comment type="caution">
    <text evidence="2">The sequence shown here is derived from an EMBL/GenBank/DDBJ whole genome shotgun (WGS) entry which is preliminary data.</text>
</comment>
<dbReference type="GO" id="GO:0005576">
    <property type="term" value="C:extracellular region"/>
    <property type="evidence" value="ECO:0007669"/>
    <property type="project" value="TreeGrafter"/>
</dbReference>
<feature type="domain" description="Mce/MlaD" evidence="1">
    <location>
        <begin position="58"/>
        <end position="124"/>
    </location>
</feature>
<dbReference type="GO" id="GO:0051701">
    <property type="term" value="P:biological process involved in interaction with host"/>
    <property type="evidence" value="ECO:0007669"/>
    <property type="project" value="TreeGrafter"/>
</dbReference>
<organism evidence="2 3">
    <name type="scientific">Gordonia araii NBRC 100433</name>
    <dbReference type="NCBI Taxonomy" id="1073574"/>
    <lineage>
        <taxon>Bacteria</taxon>
        <taxon>Bacillati</taxon>
        <taxon>Actinomycetota</taxon>
        <taxon>Actinomycetes</taxon>
        <taxon>Mycobacteriales</taxon>
        <taxon>Gordoniaceae</taxon>
        <taxon>Gordonia</taxon>
    </lineage>
</organism>
<dbReference type="RefSeq" id="WP_007320560.1">
    <property type="nucleotide sequence ID" value="NZ_BAEE01000012.1"/>
</dbReference>
<evidence type="ECO:0000313" key="3">
    <source>
        <dbReference type="Proteomes" id="UP000035088"/>
    </source>
</evidence>
<dbReference type="PANTHER" id="PTHR33371:SF19">
    <property type="entry name" value="MCE-FAMILY PROTEIN MCE4A"/>
    <property type="match status" value="1"/>
</dbReference>
<sequence length="351" mass="37110">MPLWIDPSGREPKPRVLRMLGLAVVLVLVASGIAVTKWSNGAFSNRFLLTIVSPRIGDGLVAGADVKFRGYAIGKVDDLTITDDGRQRIKLAIERRNAAALTSSVEPVFAASNMFATTSIELVPTGDAGQPLADDAELTMTNTSTALGTMTSVLSRMGKLAAPLSDPDVLRTMGTMIDSAEPYLEFTRDVLPLLSGLASDQTTPVGDLLRDLGRLTDSVRPMVAPMLGLIDGSLGASSFLAEPGGVDRTSEAILGLSKRLVLPLGRILGGGNLTHLQSLIEIGLDFGVPIVLSVGTIPNAYGRLTELIRNTGDAFQVRDDGAVRLLVTVLLTKAPQIGTPLLYKEIGGRDR</sequence>
<name>G7GY08_9ACTN</name>
<dbReference type="PANTHER" id="PTHR33371">
    <property type="entry name" value="INTERMEMBRANE PHOSPHOLIPID TRANSPORT SYSTEM BINDING PROTEIN MLAD-RELATED"/>
    <property type="match status" value="1"/>
</dbReference>
<dbReference type="EMBL" id="BAEE01000012">
    <property type="protein sequence ID" value="GAB08483.1"/>
    <property type="molecule type" value="Genomic_DNA"/>
</dbReference>
<dbReference type="AlphaFoldDB" id="G7GY08"/>